<dbReference type="InterPro" id="IPR000608">
    <property type="entry name" value="UBC"/>
</dbReference>
<dbReference type="SMART" id="SM00212">
    <property type="entry name" value="UBCc"/>
    <property type="match status" value="1"/>
</dbReference>
<accession>A0AAV1DQJ4</accession>
<evidence type="ECO:0000259" key="1">
    <source>
        <dbReference type="PROSITE" id="PS50127"/>
    </source>
</evidence>
<dbReference type="FunFam" id="3.10.110.10:FF:000051">
    <property type="entry name" value="ubiquitin-conjugating enzyme E2 R2-like"/>
    <property type="match status" value="1"/>
</dbReference>
<sequence>MATSLADLLLRKQAKELSFYPTDFFSAGLVDQSNPLEWDVIIFGLEGTIYEGGFFQAKIEFTGDYPNNPPTVKFTSEMWHPNVYPDGTVCMSTLSPPGDDPYGYELAGERWLPVHTVETILLGVISLLWEPNDEAAANVDAAIEWRERRDVFAERVSNLVRRSQRRFLFGEETGEVQFFSGGAKSFSGDATEAGKFFGGDSAKFDRYFSAGFTKADKSFQGSATEVDDYFSGDARKADQYFSGGPTKIDQFLFGTANKDYKLLSSDYSKVDDQFGSKCDDSQANKFLYGEADPLLSGNDEEDDDDGEVRIVIFD</sequence>
<dbReference type="CDD" id="cd23795">
    <property type="entry name" value="UBCc_UBE2G1"/>
    <property type="match status" value="1"/>
</dbReference>
<dbReference type="Pfam" id="PF00179">
    <property type="entry name" value="UQ_con"/>
    <property type="match status" value="1"/>
</dbReference>
<evidence type="ECO:0000313" key="3">
    <source>
        <dbReference type="Proteomes" id="UP001161247"/>
    </source>
</evidence>
<protein>
    <submittedName>
        <fullName evidence="2">OLC1v1008695C1</fullName>
    </submittedName>
</protein>
<feature type="domain" description="UBC core" evidence="1">
    <location>
        <begin position="5"/>
        <end position="165"/>
    </location>
</feature>
<keyword evidence="3" id="KW-1185">Reference proteome</keyword>
<dbReference type="PROSITE" id="PS50127">
    <property type="entry name" value="UBC_2"/>
    <property type="match status" value="1"/>
</dbReference>
<organism evidence="2 3">
    <name type="scientific">Oldenlandia corymbosa var. corymbosa</name>
    <dbReference type="NCBI Taxonomy" id="529605"/>
    <lineage>
        <taxon>Eukaryota</taxon>
        <taxon>Viridiplantae</taxon>
        <taxon>Streptophyta</taxon>
        <taxon>Embryophyta</taxon>
        <taxon>Tracheophyta</taxon>
        <taxon>Spermatophyta</taxon>
        <taxon>Magnoliopsida</taxon>
        <taxon>eudicotyledons</taxon>
        <taxon>Gunneridae</taxon>
        <taxon>Pentapetalae</taxon>
        <taxon>asterids</taxon>
        <taxon>lamiids</taxon>
        <taxon>Gentianales</taxon>
        <taxon>Rubiaceae</taxon>
        <taxon>Rubioideae</taxon>
        <taxon>Spermacoceae</taxon>
        <taxon>Hedyotis-Oldenlandia complex</taxon>
        <taxon>Oldenlandia</taxon>
    </lineage>
</organism>
<dbReference type="PANTHER" id="PTHR24067">
    <property type="entry name" value="UBIQUITIN-CONJUGATING ENZYME E2"/>
    <property type="match status" value="1"/>
</dbReference>
<evidence type="ECO:0000313" key="2">
    <source>
        <dbReference type="EMBL" id="CAI9108973.1"/>
    </source>
</evidence>
<dbReference type="AlphaFoldDB" id="A0AAV1DQJ4"/>
<dbReference type="InterPro" id="IPR050113">
    <property type="entry name" value="Ub_conjugating_enzyme"/>
</dbReference>
<dbReference type="Gene3D" id="3.10.110.10">
    <property type="entry name" value="Ubiquitin Conjugating Enzyme"/>
    <property type="match status" value="1"/>
</dbReference>
<dbReference type="InterPro" id="IPR016135">
    <property type="entry name" value="UBQ-conjugating_enzyme/RWD"/>
</dbReference>
<gene>
    <name evidence="2" type="ORF">OLC1_LOCUS16955</name>
</gene>
<dbReference type="SUPFAM" id="SSF54495">
    <property type="entry name" value="UBC-like"/>
    <property type="match status" value="1"/>
</dbReference>
<proteinExistence type="predicted"/>
<dbReference type="Proteomes" id="UP001161247">
    <property type="component" value="Chromosome 6"/>
</dbReference>
<name>A0AAV1DQJ4_OLDCO</name>
<reference evidence="2" key="1">
    <citation type="submission" date="2023-03" db="EMBL/GenBank/DDBJ databases">
        <authorList>
            <person name="Julca I."/>
        </authorList>
    </citation>
    <scope>NUCLEOTIDE SEQUENCE</scope>
</reference>
<dbReference type="EMBL" id="OX459123">
    <property type="protein sequence ID" value="CAI9108973.1"/>
    <property type="molecule type" value="Genomic_DNA"/>
</dbReference>